<dbReference type="PANTHER" id="PTHR43433:SF5">
    <property type="entry name" value="AB HYDROLASE-1 DOMAIN-CONTAINING PROTEIN"/>
    <property type="match status" value="1"/>
</dbReference>
<dbReference type="Gene3D" id="3.40.50.1820">
    <property type="entry name" value="alpha/beta hydrolase"/>
    <property type="match status" value="1"/>
</dbReference>
<feature type="domain" description="AB hydrolase-1" evidence="2">
    <location>
        <begin position="2"/>
        <end position="232"/>
    </location>
</feature>
<accession>A0A3M2JB45</accession>
<sequence length="248" mass="26260">MLLLQGQATPAAGWDRVAADLATEFRVLRGEQRGVGGSGPVAGTNRPVDPASDAEDRWTTRALAQDVRAVLDAAGVDRVQVVGHSMGGKIAQWLAVDHPERVASLTLLATSAGTADGVPRDEAAHRLLIGRDAEARTALFFDAGWVAAHADEVRTFFTLDAPRRVLRGLYRASTEHDTVAVLPRITAPTLVVHGGRDRLAAPDSARRLAAGIPGARLVLLPDAGHGLHLDSPEAATAVRDFLREHAGR</sequence>
<dbReference type="InterPro" id="IPR029058">
    <property type="entry name" value="AB_hydrolase_fold"/>
</dbReference>
<gene>
    <name evidence="3" type="ORF">EBM89_13335</name>
</gene>
<feature type="region of interest" description="Disordered" evidence="1">
    <location>
        <begin position="32"/>
        <end position="56"/>
    </location>
</feature>
<keyword evidence="3" id="KW-0378">Hydrolase</keyword>
<dbReference type="InterPro" id="IPR000073">
    <property type="entry name" value="AB_hydrolase_1"/>
</dbReference>
<dbReference type="InterPro" id="IPR050471">
    <property type="entry name" value="AB_hydrolase"/>
</dbReference>
<proteinExistence type="predicted"/>
<protein>
    <submittedName>
        <fullName evidence="3">Alpha/beta hydrolase</fullName>
    </submittedName>
</protein>
<comment type="caution">
    <text evidence="3">The sequence shown here is derived from an EMBL/GenBank/DDBJ whole genome shotgun (WGS) entry which is preliminary data.</text>
</comment>
<dbReference type="AlphaFoldDB" id="A0A3M2JB45"/>
<dbReference type="SUPFAM" id="SSF53474">
    <property type="entry name" value="alpha/beta-Hydrolases"/>
    <property type="match status" value="1"/>
</dbReference>
<name>A0A3M2JB45_9CELL</name>
<dbReference type="OrthoDB" id="8957634at2"/>
<reference evidence="3 4" key="1">
    <citation type="submission" date="2018-10" db="EMBL/GenBank/DDBJ databases">
        <title>Isolation, diversity and antifungal activity of actinobacteria from wheat.</title>
        <authorList>
            <person name="Han C."/>
        </authorList>
    </citation>
    <scope>NUCLEOTIDE SEQUENCE [LARGE SCALE GENOMIC DNA]</scope>
    <source>
        <strain evidence="3 4">NEAU-YY56</strain>
    </source>
</reference>
<organism evidence="3 4">
    <name type="scientific">Cellulomonas triticagri</name>
    <dbReference type="NCBI Taxonomy" id="2483352"/>
    <lineage>
        <taxon>Bacteria</taxon>
        <taxon>Bacillati</taxon>
        <taxon>Actinomycetota</taxon>
        <taxon>Actinomycetes</taxon>
        <taxon>Micrococcales</taxon>
        <taxon>Cellulomonadaceae</taxon>
        <taxon>Cellulomonas</taxon>
    </lineage>
</organism>
<evidence type="ECO:0000313" key="3">
    <source>
        <dbReference type="EMBL" id="RMI08733.1"/>
    </source>
</evidence>
<dbReference type="Pfam" id="PF00561">
    <property type="entry name" value="Abhydrolase_1"/>
    <property type="match status" value="1"/>
</dbReference>
<dbReference type="GO" id="GO:0046503">
    <property type="term" value="P:glycerolipid catabolic process"/>
    <property type="evidence" value="ECO:0007669"/>
    <property type="project" value="TreeGrafter"/>
</dbReference>
<dbReference type="EMBL" id="RFFI01000074">
    <property type="protein sequence ID" value="RMI08733.1"/>
    <property type="molecule type" value="Genomic_DNA"/>
</dbReference>
<evidence type="ECO:0000313" key="4">
    <source>
        <dbReference type="Proteomes" id="UP000269289"/>
    </source>
</evidence>
<evidence type="ECO:0000259" key="2">
    <source>
        <dbReference type="Pfam" id="PF00561"/>
    </source>
</evidence>
<dbReference type="Proteomes" id="UP000269289">
    <property type="component" value="Unassembled WGS sequence"/>
</dbReference>
<keyword evidence="4" id="KW-1185">Reference proteome</keyword>
<dbReference type="PANTHER" id="PTHR43433">
    <property type="entry name" value="HYDROLASE, ALPHA/BETA FOLD FAMILY PROTEIN"/>
    <property type="match status" value="1"/>
</dbReference>
<dbReference type="GO" id="GO:0004806">
    <property type="term" value="F:triacylglycerol lipase activity"/>
    <property type="evidence" value="ECO:0007669"/>
    <property type="project" value="TreeGrafter"/>
</dbReference>
<evidence type="ECO:0000256" key="1">
    <source>
        <dbReference type="SAM" id="MobiDB-lite"/>
    </source>
</evidence>